<evidence type="ECO:0000313" key="4">
    <source>
        <dbReference type="EMBL" id="TSA87576.1"/>
    </source>
</evidence>
<name>A0A553V540_9DEIO</name>
<dbReference type="InterPro" id="IPR029787">
    <property type="entry name" value="Nucleotide_cyclase"/>
</dbReference>
<sequence length="762" mass="83963">MTFSTLLSLADSLFFALILFPSFAILVSLSFSAEQNWKTKVFRGLVYLGAGLACLMHTHTFAPGFYLDFREVPVALASSFMGTPWGVLIGTALSLYHWLILGQQGAGIASLQLASVVGIAALLRRSKIKIGQSLKQRAVYAALLFVPSSAVLLLNFVRAPQAFSVAAELYVIKVVFSITGFCLWAALVSLARQTVVSNRRYQRLATRDALTGLHNRYAFEEDQPPLSPNHPEARFLLLLDLDHFKRVNDEHGHLYGDQVLKQFSKVLSAHLNERSRAYRVGGEEFAVRLSVKHAEAQHTVQAFTEQLQSALAEVHRKHFSSLNFALTVSGGLVAEGEQAFQRADELLYLAKGAGRNQILAEWQPRPEALPPSPFNDASPGAATIRSLLRFLAEQGSDEPDLPGLLRAAILCVPGAEAGSLSVRDGEEWVVRGEVGYGEALLGVRYTFSQMQNWHGDLEQLQRGQPRLLTGEALQLHSQRDVEPPDIPASVRRIHELKANLLLPIVVQGKVVAELNLDNLHDPAAFSSTSLELAKEFALWAAAVMAAHERRHQHQADQESALLMLGLALETRDGATQGHTRRVVELSSALGQHLALSDEQLGALRQGAYLHDLGKLQVADRVLLKSGPFDAEEEALMQRHVELGTQLAEHFPNVSPDACKIIEFHHERWDGAGYPSGVSGKDIPLLARIFAVADVYDALVSERPYKAEWTPEAAIWEIVAQRGVQFDPEVVDAFVELMDDPQSREPSHWAAVNTAQPHSRTQF</sequence>
<dbReference type="InterPro" id="IPR029016">
    <property type="entry name" value="GAF-like_dom_sf"/>
</dbReference>
<dbReference type="InterPro" id="IPR000160">
    <property type="entry name" value="GGDEF_dom"/>
</dbReference>
<dbReference type="RefSeq" id="WP_143719533.1">
    <property type="nucleotide sequence ID" value="NZ_VKDB01000002.1"/>
</dbReference>
<dbReference type="OrthoDB" id="66589at2"/>
<dbReference type="InterPro" id="IPR052020">
    <property type="entry name" value="Cyclic_di-GMP/3'3'-cGAMP_PDE"/>
</dbReference>
<feature type="domain" description="GGDEF" evidence="2">
    <location>
        <begin position="232"/>
        <end position="363"/>
    </location>
</feature>
<evidence type="ECO:0000256" key="1">
    <source>
        <dbReference type="SAM" id="Phobius"/>
    </source>
</evidence>
<feature type="transmembrane region" description="Helical" evidence="1">
    <location>
        <begin position="74"/>
        <end position="99"/>
    </location>
</feature>
<comment type="caution">
    <text evidence="4">The sequence shown here is derived from an EMBL/GenBank/DDBJ whole genome shotgun (WGS) entry which is preliminary data.</text>
</comment>
<protein>
    <submittedName>
        <fullName evidence="4">Diguanylate cyclase</fullName>
    </submittedName>
</protein>
<feature type="transmembrane region" description="Helical" evidence="1">
    <location>
        <begin position="169"/>
        <end position="191"/>
    </location>
</feature>
<dbReference type="Pfam" id="PF13487">
    <property type="entry name" value="HD_5"/>
    <property type="match status" value="1"/>
</dbReference>
<dbReference type="Proteomes" id="UP000316092">
    <property type="component" value="Unassembled WGS sequence"/>
</dbReference>
<organism evidence="4 5">
    <name type="scientific">Deinococcus detaillensis</name>
    <dbReference type="NCBI Taxonomy" id="2592048"/>
    <lineage>
        <taxon>Bacteria</taxon>
        <taxon>Thermotogati</taxon>
        <taxon>Deinococcota</taxon>
        <taxon>Deinococci</taxon>
        <taxon>Deinococcales</taxon>
        <taxon>Deinococcaceae</taxon>
        <taxon>Deinococcus</taxon>
    </lineage>
</organism>
<accession>A0A553V540</accession>
<feature type="domain" description="HD-GYP" evidence="3">
    <location>
        <begin position="553"/>
        <end position="749"/>
    </location>
</feature>
<dbReference type="InterPro" id="IPR037522">
    <property type="entry name" value="HD_GYP_dom"/>
</dbReference>
<dbReference type="PANTHER" id="PTHR45228:SF8">
    <property type="entry name" value="TWO-COMPONENT RESPONSE REGULATOR-RELATED"/>
    <property type="match status" value="1"/>
</dbReference>
<feature type="transmembrane region" description="Helical" evidence="1">
    <location>
        <begin position="105"/>
        <end position="126"/>
    </location>
</feature>
<dbReference type="EMBL" id="VKDB01000002">
    <property type="protein sequence ID" value="TSA87576.1"/>
    <property type="molecule type" value="Genomic_DNA"/>
</dbReference>
<evidence type="ECO:0000259" key="3">
    <source>
        <dbReference type="PROSITE" id="PS51832"/>
    </source>
</evidence>
<dbReference type="InterPro" id="IPR003018">
    <property type="entry name" value="GAF"/>
</dbReference>
<dbReference type="SMART" id="SM00267">
    <property type="entry name" value="GGDEF"/>
    <property type="match status" value="1"/>
</dbReference>
<dbReference type="InterPro" id="IPR003607">
    <property type="entry name" value="HD/PDEase_dom"/>
</dbReference>
<reference evidence="4 5" key="1">
    <citation type="submission" date="2019-07" db="EMBL/GenBank/DDBJ databases">
        <title>Deinococcus detaillus sp. nov., isolated from humus soil in Antarctica.</title>
        <authorList>
            <person name="Zhang K."/>
        </authorList>
    </citation>
    <scope>NUCLEOTIDE SEQUENCE [LARGE SCALE GENOMIC DNA]</scope>
    <source>
        <strain evidence="4 5">H1</strain>
    </source>
</reference>
<feature type="transmembrane region" description="Helical" evidence="1">
    <location>
        <begin position="138"/>
        <end position="157"/>
    </location>
</feature>
<dbReference type="PROSITE" id="PS51832">
    <property type="entry name" value="HD_GYP"/>
    <property type="match status" value="1"/>
</dbReference>
<dbReference type="InterPro" id="IPR043128">
    <property type="entry name" value="Rev_trsase/Diguanyl_cyclase"/>
</dbReference>
<keyword evidence="1" id="KW-1133">Transmembrane helix</keyword>
<dbReference type="CDD" id="cd01949">
    <property type="entry name" value="GGDEF"/>
    <property type="match status" value="1"/>
</dbReference>
<dbReference type="SUPFAM" id="SSF109604">
    <property type="entry name" value="HD-domain/PDEase-like"/>
    <property type="match status" value="1"/>
</dbReference>
<dbReference type="SUPFAM" id="SSF55073">
    <property type="entry name" value="Nucleotide cyclase"/>
    <property type="match status" value="1"/>
</dbReference>
<evidence type="ECO:0000259" key="2">
    <source>
        <dbReference type="PROSITE" id="PS50887"/>
    </source>
</evidence>
<keyword evidence="1" id="KW-0472">Membrane</keyword>
<keyword evidence="5" id="KW-1185">Reference proteome</keyword>
<dbReference type="PROSITE" id="PS50887">
    <property type="entry name" value="GGDEF"/>
    <property type="match status" value="1"/>
</dbReference>
<dbReference type="Pfam" id="PF01590">
    <property type="entry name" value="GAF"/>
    <property type="match status" value="1"/>
</dbReference>
<dbReference type="CDD" id="cd00077">
    <property type="entry name" value="HDc"/>
    <property type="match status" value="1"/>
</dbReference>
<proteinExistence type="predicted"/>
<dbReference type="Gene3D" id="1.10.3210.10">
    <property type="entry name" value="Hypothetical protein af1432"/>
    <property type="match status" value="1"/>
</dbReference>
<evidence type="ECO:0000313" key="5">
    <source>
        <dbReference type="Proteomes" id="UP000316092"/>
    </source>
</evidence>
<dbReference type="Gene3D" id="3.30.70.270">
    <property type="match status" value="1"/>
</dbReference>
<dbReference type="Pfam" id="PF00990">
    <property type="entry name" value="GGDEF"/>
    <property type="match status" value="1"/>
</dbReference>
<dbReference type="Gene3D" id="3.30.450.40">
    <property type="match status" value="1"/>
</dbReference>
<dbReference type="NCBIfam" id="TIGR00254">
    <property type="entry name" value="GGDEF"/>
    <property type="match status" value="1"/>
</dbReference>
<keyword evidence="1" id="KW-0812">Transmembrane</keyword>
<feature type="transmembrane region" description="Helical" evidence="1">
    <location>
        <begin position="12"/>
        <end position="33"/>
    </location>
</feature>
<dbReference type="SMART" id="SM00471">
    <property type="entry name" value="HDc"/>
    <property type="match status" value="1"/>
</dbReference>
<dbReference type="PANTHER" id="PTHR45228">
    <property type="entry name" value="CYCLIC DI-GMP PHOSPHODIESTERASE TM_0186-RELATED"/>
    <property type="match status" value="1"/>
</dbReference>
<feature type="transmembrane region" description="Helical" evidence="1">
    <location>
        <begin position="45"/>
        <end position="67"/>
    </location>
</feature>
<dbReference type="SUPFAM" id="SSF55781">
    <property type="entry name" value="GAF domain-like"/>
    <property type="match status" value="1"/>
</dbReference>
<gene>
    <name evidence="4" type="ORF">FNU79_03615</name>
</gene>
<dbReference type="AlphaFoldDB" id="A0A553V540"/>
<dbReference type="Gene3D" id="1.10.1760.20">
    <property type="match status" value="1"/>
</dbReference>